<comment type="similarity">
    <text evidence="1 5">Belongs to the pseudouridine synthase RsuA family.</text>
</comment>
<dbReference type="GO" id="GO:0003723">
    <property type="term" value="F:RNA binding"/>
    <property type="evidence" value="ECO:0007669"/>
    <property type="project" value="UniProtKB-KW"/>
</dbReference>
<evidence type="ECO:0000313" key="7">
    <source>
        <dbReference type="EMBL" id="REK77453.1"/>
    </source>
</evidence>
<proteinExistence type="inferred from homology"/>
<evidence type="ECO:0000259" key="6">
    <source>
        <dbReference type="SMART" id="SM00363"/>
    </source>
</evidence>
<dbReference type="AlphaFoldDB" id="A0A371PMT0"/>
<evidence type="ECO:0000256" key="4">
    <source>
        <dbReference type="PROSITE-ProRule" id="PRU00182"/>
    </source>
</evidence>
<dbReference type="Gene3D" id="3.10.290.10">
    <property type="entry name" value="RNA-binding S4 domain"/>
    <property type="match status" value="1"/>
</dbReference>
<dbReference type="PANTHER" id="PTHR47683:SF4">
    <property type="entry name" value="PSEUDOURIDINE SYNTHASE"/>
    <property type="match status" value="1"/>
</dbReference>
<evidence type="ECO:0000313" key="8">
    <source>
        <dbReference type="Proteomes" id="UP000261905"/>
    </source>
</evidence>
<keyword evidence="2 4" id="KW-0694">RNA-binding</keyword>
<evidence type="ECO:0000256" key="5">
    <source>
        <dbReference type="RuleBase" id="RU003887"/>
    </source>
</evidence>
<dbReference type="SUPFAM" id="SSF55120">
    <property type="entry name" value="Pseudouridine synthase"/>
    <property type="match status" value="1"/>
</dbReference>
<dbReference type="InterPro" id="IPR018496">
    <property type="entry name" value="PsdUridine_synth_RsuA/RluB_CS"/>
</dbReference>
<dbReference type="EMBL" id="QUBQ01000001">
    <property type="protein sequence ID" value="REK77453.1"/>
    <property type="molecule type" value="Genomic_DNA"/>
</dbReference>
<protein>
    <recommendedName>
        <fullName evidence="5">Pseudouridine synthase</fullName>
        <ecNumber evidence="5">5.4.99.-</ecNumber>
    </recommendedName>
</protein>
<accession>A0A371PMT0</accession>
<evidence type="ECO:0000256" key="2">
    <source>
        <dbReference type="ARBA" id="ARBA00022884"/>
    </source>
</evidence>
<dbReference type="InterPro" id="IPR006145">
    <property type="entry name" value="PsdUridine_synth_RsuA/RluA"/>
</dbReference>
<sequence length="264" mass="29208">MADKLRIDKLLAHMGFGTRSEIKRAVKIGKVAVDGKVVKDSGLIVVPAEQTVTFDGEKVAYRDVIYLMLNKPQGVISATEDGRERTVIDLLASEDCLLKPFPVGRLDKDTVGLLLLTNDGGLAHELLSPRKHVDKTYEALVQGNVNEDDVKAFQEGVTLDDGYVTLPAQLQLMNRSLPRQSDASSAEQEGDSLPPVHSLIHLTIHEGKFHQVKRMFEAVGKKVVTLKRLSMGPLTLDEYLPEGHYRELTEEEVHQLKAHRGSGK</sequence>
<organism evidence="7 8">
    <name type="scientific">Paenibacillus paeoniae</name>
    <dbReference type="NCBI Taxonomy" id="2292705"/>
    <lineage>
        <taxon>Bacteria</taxon>
        <taxon>Bacillati</taxon>
        <taxon>Bacillota</taxon>
        <taxon>Bacilli</taxon>
        <taxon>Bacillales</taxon>
        <taxon>Paenibacillaceae</taxon>
        <taxon>Paenibacillus</taxon>
    </lineage>
</organism>
<dbReference type="PANTHER" id="PTHR47683">
    <property type="entry name" value="PSEUDOURIDINE SYNTHASE FAMILY PROTEIN-RELATED"/>
    <property type="match status" value="1"/>
</dbReference>
<dbReference type="NCBIfam" id="TIGR00093">
    <property type="entry name" value="pseudouridine synthase"/>
    <property type="match status" value="1"/>
</dbReference>
<dbReference type="InterPro" id="IPR050343">
    <property type="entry name" value="RsuA_PseudoU_synthase"/>
</dbReference>
<dbReference type="EC" id="5.4.99.-" evidence="5"/>
<dbReference type="CDD" id="cd00165">
    <property type="entry name" value="S4"/>
    <property type="match status" value="1"/>
</dbReference>
<dbReference type="InterPro" id="IPR000748">
    <property type="entry name" value="PsdUridine_synth_RsuA/RluB/E/F"/>
</dbReference>
<dbReference type="OrthoDB" id="9807213at2"/>
<dbReference type="GO" id="GO:0120159">
    <property type="term" value="F:rRNA pseudouridine synthase activity"/>
    <property type="evidence" value="ECO:0007669"/>
    <property type="project" value="UniProtKB-ARBA"/>
</dbReference>
<dbReference type="GO" id="GO:0000455">
    <property type="term" value="P:enzyme-directed rRNA pseudouridine synthesis"/>
    <property type="evidence" value="ECO:0007669"/>
    <property type="project" value="UniProtKB-ARBA"/>
</dbReference>
<dbReference type="InterPro" id="IPR020094">
    <property type="entry name" value="TruA/RsuA/RluB/E/F_N"/>
</dbReference>
<dbReference type="GO" id="GO:0005829">
    <property type="term" value="C:cytosol"/>
    <property type="evidence" value="ECO:0007669"/>
    <property type="project" value="UniProtKB-ARBA"/>
</dbReference>
<dbReference type="Pfam" id="PF00849">
    <property type="entry name" value="PseudoU_synth_2"/>
    <property type="match status" value="1"/>
</dbReference>
<dbReference type="SUPFAM" id="SSF55174">
    <property type="entry name" value="Alpha-L RNA-binding motif"/>
    <property type="match status" value="1"/>
</dbReference>
<evidence type="ECO:0000256" key="1">
    <source>
        <dbReference type="ARBA" id="ARBA00008348"/>
    </source>
</evidence>
<dbReference type="Gene3D" id="3.30.70.1560">
    <property type="entry name" value="Alpha-L RNA-binding motif"/>
    <property type="match status" value="1"/>
</dbReference>
<name>A0A371PMT0_9BACL</name>
<dbReference type="Gene3D" id="3.30.70.580">
    <property type="entry name" value="Pseudouridine synthase I, catalytic domain, N-terminal subdomain"/>
    <property type="match status" value="1"/>
</dbReference>
<dbReference type="PROSITE" id="PS50889">
    <property type="entry name" value="S4"/>
    <property type="match status" value="1"/>
</dbReference>
<dbReference type="Proteomes" id="UP000261905">
    <property type="component" value="Unassembled WGS sequence"/>
</dbReference>
<keyword evidence="3 5" id="KW-0413">Isomerase</keyword>
<keyword evidence="8" id="KW-1185">Reference proteome</keyword>
<dbReference type="RefSeq" id="WP_116045060.1">
    <property type="nucleotide sequence ID" value="NZ_QUBQ01000001.1"/>
</dbReference>
<evidence type="ECO:0000256" key="3">
    <source>
        <dbReference type="ARBA" id="ARBA00023235"/>
    </source>
</evidence>
<dbReference type="InterPro" id="IPR002942">
    <property type="entry name" value="S4_RNA-bd"/>
</dbReference>
<feature type="domain" description="RNA-binding S4" evidence="6">
    <location>
        <begin position="5"/>
        <end position="65"/>
    </location>
</feature>
<comment type="caution">
    <text evidence="7">The sequence shown here is derived from an EMBL/GenBank/DDBJ whole genome shotgun (WGS) entry which is preliminary data.</text>
</comment>
<dbReference type="Pfam" id="PF01479">
    <property type="entry name" value="S4"/>
    <property type="match status" value="1"/>
</dbReference>
<dbReference type="InterPro" id="IPR036986">
    <property type="entry name" value="S4_RNA-bd_sf"/>
</dbReference>
<dbReference type="PROSITE" id="PS01149">
    <property type="entry name" value="PSI_RSU"/>
    <property type="match status" value="1"/>
</dbReference>
<reference evidence="7 8" key="1">
    <citation type="submission" date="2018-08" db="EMBL/GenBank/DDBJ databases">
        <title>Paenibacillus sp. M4BSY-1, whole genome shotgun sequence.</title>
        <authorList>
            <person name="Tuo L."/>
        </authorList>
    </citation>
    <scope>NUCLEOTIDE SEQUENCE [LARGE SCALE GENOMIC DNA]</scope>
    <source>
        <strain evidence="7 8">M4BSY-1</strain>
    </source>
</reference>
<dbReference type="SMART" id="SM00363">
    <property type="entry name" value="S4"/>
    <property type="match status" value="1"/>
</dbReference>
<dbReference type="InterPro" id="IPR020103">
    <property type="entry name" value="PsdUridine_synth_cat_dom_sf"/>
</dbReference>
<dbReference type="InterPro" id="IPR042092">
    <property type="entry name" value="PsdUridine_s_RsuA/RluB/E/F_cat"/>
</dbReference>
<gene>
    <name evidence="7" type="ORF">DX130_10780</name>
</gene>
<dbReference type="CDD" id="cd02553">
    <property type="entry name" value="PseudoU_synth_RsuA"/>
    <property type="match status" value="1"/>
</dbReference>
<dbReference type="FunFam" id="3.30.70.1560:FF:000001">
    <property type="entry name" value="Pseudouridine synthase"/>
    <property type="match status" value="1"/>
</dbReference>